<organism evidence="1 2">
    <name type="scientific">Hyunsoonleella pacifica</name>
    <dbReference type="NCBI Taxonomy" id="1080224"/>
    <lineage>
        <taxon>Bacteria</taxon>
        <taxon>Pseudomonadati</taxon>
        <taxon>Bacteroidota</taxon>
        <taxon>Flavobacteriia</taxon>
        <taxon>Flavobacteriales</taxon>
        <taxon>Flavobacteriaceae</taxon>
    </lineage>
</organism>
<keyword evidence="2" id="KW-1185">Reference proteome</keyword>
<reference evidence="1 2" key="1">
    <citation type="journal article" date="2015" name="Int. J. Syst. Evol. Microbiol.">
        <title>Hyunsoonleella pacifica sp. nov., isolated from seawater of South Pacific Gyre.</title>
        <authorList>
            <person name="Gao X."/>
            <person name="Zhang Z."/>
            <person name="Dai X."/>
            <person name="Zhang X.H."/>
        </authorList>
    </citation>
    <scope>NUCLEOTIDE SEQUENCE [LARGE SCALE GENOMIC DNA]</scope>
    <source>
        <strain evidence="1 2">SW033</strain>
    </source>
</reference>
<accession>A0A4Q9FJA8</accession>
<dbReference type="EMBL" id="SIRS01000007">
    <property type="protein sequence ID" value="TBN13041.1"/>
    <property type="molecule type" value="Genomic_DNA"/>
</dbReference>
<comment type="caution">
    <text evidence="1">The sequence shown here is derived from an EMBL/GenBank/DDBJ whole genome shotgun (WGS) entry which is preliminary data.</text>
</comment>
<protein>
    <submittedName>
        <fullName evidence="1">Uncharacterized protein</fullName>
    </submittedName>
</protein>
<gene>
    <name evidence="1" type="ORF">EYD46_16185</name>
</gene>
<dbReference type="AlphaFoldDB" id="A0A4Q9FJA8"/>
<dbReference type="Proteomes" id="UP000292372">
    <property type="component" value="Unassembled WGS sequence"/>
</dbReference>
<evidence type="ECO:0000313" key="2">
    <source>
        <dbReference type="Proteomes" id="UP000292372"/>
    </source>
</evidence>
<dbReference type="OrthoDB" id="9870116at2"/>
<sequence length="94" mass="10929">MKELKEEISKEYDIENIKINITNQDKEQVLNILIGDSKFNNYNTRNKQKLAFEIGKLAFKVYNPSDIILGKLTFEKESNYGLVKTSSSNSYKMK</sequence>
<name>A0A4Q9FJA8_9FLAO</name>
<evidence type="ECO:0000313" key="1">
    <source>
        <dbReference type="EMBL" id="TBN13041.1"/>
    </source>
</evidence>
<proteinExistence type="predicted"/>
<dbReference type="RefSeq" id="WP_130938214.1">
    <property type="nucleotide sequence ID" value="NZ_BMEE01000006.1"/>
</dbReference>